<dbReference type="AlphaFoldDB" id="A0A0C2WWV6"/>
<sequence length="90" mass="9866">MKAFFTLTAISLLLALQARAIVMAQATPGSLDAGHGNDRQCVLNSVSPHVTSVCHPAQIQDFFSGFRHARLAKSVVLRRSRALENAYQRM</sequence>
<dbReference type="EMBL" id="KN818292">
    <property type="protein sequence ID" value="KIL60843.1"/>
    <property type="molecule type" value="Genomic_DNA"/>
</dbReference>
<evidence type="ECO:0000313" key="2">
    <source>
        <dbReference type="EMBL" id="KIL60843.1"/>
    </source>
</evidence>
<evidence type="ECO:0008006" key="4">
    <source>
        <dbReference type="Google" id="ProtNLM"/>
    </source>
</evidence>
<gene>
    <name evidence="2" type="ORF">M378DRAFT_167652</name>
</gene>
<evidence type="ECO:0000313" key="3">
    <source>
        <dbReference type="Proteomes" id="UP000054549"/>
    </source>
</evidence>
<dbReference type="InParanoid" id="A0A0C2WWV6"/>
<organism evidence="2 3">
    <name type="scientific">Amanita muscaria (strain Koide BX008)</name>
    <dbReference type="NCBI Taxonomy" id="946122"/>
    <lineage>
        <taxon>Eukaryota</taxon>
        <taxon>Fungi</taxon>
        <taxon>Dikarya</taxon>
        <taxon>Basidiomycota</taxon>
        <taxon>Agaricomycotina</taxon>
        <taxon>Agaricomycetes</taxon>
        <taxon>Agaricomycetidae</taxon>
        <taxon>Agaricales</taxon>
        <taxon>Pluteineae</taxon>
        <taxon>Amanitaceae</taxon>
        <taxon>Amanita</taxon>
    </lineage>
</organism>
<reference evidence="2 3" key="1">
    <citation type="submission" date="2014-04" db="EMBL/GenBank/DDBJ databases">
        <title>Evolutionary Origins and Diversification of the Mycorrhizal Mutualists.</title>
        <authorList>
            <consortium name="DOE Joint Genome Institute"/>
            <consortium name="Mycorrhizal Genomics Consortium"/>
            <person name="Kohler A."/>
            <person name="Kuo A."/>
            <person name="Nagy L.G."/>
            <person name="Floudas D."/>
            <person name="Copeland A."/>
            <person name="Barry K.W."/>
            <person name="Cichocki N."/>
            <person name="Veneault-Fourrey C."/>
            <person name="LaButti K."/>
            <person name="Lindquist E.A."/>
            <person name="Lipzen A."/>
            <person name="Lundell T."/>
            <person name="Morin E."/>
            <person name="Murat C."/>
            <person name="Riley R."/>
            <person name="Ohm R."/>
            <person name="Sun H."/>
            <person name="Tunlid A."/>
            <person name="Henrissat B."/>
            <person name="Grigoriev I.V."/>
            <person name="Hibbett D.S."/>
            <person name="Martin F."/>
        </authorList>
    </citation>
    <scope>NUCLEOTIDE SEQUENCE [LARGE SCALE GENOMIC DNA]</scope>
    <source>
        <strain evidence="2 3">Koide BX008</strain>
    </source>
</reference>
<dbReference type="HOGENOM" id="CLU_2440387_0_0_1"/>
<dbReference type="Proteomes" id="UP000054549">
    <property type="component" value="Unassembled WGS sequence"/>
</dbReference>
<evidence type="ECO:0000256" key="1">
    <source>
        <dbReference type="SAM" id="SignalP"/>
    </source>
</evidence>
<keyword evidence="3" id="KW-1185">Reference proteome</keyword>
<feature type="signal peptide" evidence="1">
    <location>
        <begin position="1"/>
        <end position="20"/>
    </location>
</feature>
<keyword evidence="1" id="KW-0732">Signal</keyword>
<name>A0A0C2WWV6_AMAMK</name>
<proteinExistence type="predicted"/>
<protein>
    <recommendedName>
        <fullName evidence="4">Secreted protein</fullName>
    </recommendedName>
</protein>
<feature type="chain" id="PRO_5002158509" description="Secreted protein" evidence="1">
    <location>
        <begin position="21"/>
        <end position="90"/>
    </location>
</feature>
<accession>A0A0C2WWV6</accession>